<dbReference type="EMBL" id="NIVC01004080">
    <property type="protein sequence ID" value="PAA48691.1"/>
    <property type="molecule type" value="Genomic_DNA"/>
</dbReference>
<dbReference type="Pfam" id="PF04139">
    <property type="entry name" value="Rad9"/>
    <property type="match status" value="1"/>
</dbReference>
<dbReference type="GO" id="GO:0030896">
    <property type="term" value="C:checkpoint clamp complex"/>
    <property type="evidence" value="ECO:0007669"/>
    <property type="project" value="InterPro"/>
</dbReference>
<evidence type="ECO:0000256" key="3">
    <source>
        <dbReference type="ARBA" id="ARBA00022553"/>
    </source>
</evidence>
<evidence type="ECO:0000256" key="1">
    <source>
        <dbReference type="ARBA" id="ARBA00004123"/>
    </source>
</evidence>
<dbReference type="GO" id="GO:0000076">
    <property type="term" value="P:DNA replication checkpoint signaling"/>
    <property type="evidence" value="ECO:0007669"/>
    <property type="project" value="TreeGrafter"/>
</dbReference>
<dbReference type="Gene3D" id="3.70.10.10">
    <property type="match status" value="1"/>
</dbReference>
<dbReference type="InterPro" id="IPR000949">
    <property type="entry name" value="ELM2_dom"/>
</dbReference>
<evidence type="ECO:0000256" key="2">
    <source>
        <dbReference type="ARBA" id="ARBA00008494"/>
    </source>
</evidence>
<feature type="compositionally biased region" description="Acidic residues" evidence="12">
    <location>
        <begin position="376"/>
        <end position="391"/>
    </location>
</feature>
<feature type="compositionally biased region" description="Polar residues" evidence="12">
    <location>
        <begin position="306"/>
        <end position="321"/>
    </location>
</feature>
<proteinExistence type="inferred from homology"/>
<dbReference type="PANTHER" id="PTHR15237:SF0">
    <property type="entry name" value="CELL CYCLE CHECKPOINT CONTROL PROTEIN"/>
    <property type="match status" value="1"/>
</dbReference>
<feature type="compositionally biased region" description="Basic residues" evidence="12">
    <location>
        <begin position="322"/>
        <end position="334"/>
    </location>
</feature>
<gene>
    <name evidence="14" type="ORF">BOX15_Mlig006463g3</name>
</gene>
<dbReference type="PROSITE" id="PS51156">
    <property type="entry name" value="ELM2"/>
    <property type="match status" value="1"/>
</dbReference>
<feature type="compositionally biased region" description="Low complexity" evidence="12">
    <location>
        <begin position="392"/>
        <end position="405"/>
    </location>
</feature>
<dbReference type="InterPro" id="IPR007268">
    <property type="entry name" value="Rad9/Ddc1"/>
</dbReference>
<evidence type="ECO:0000256" key="6">
    <source>
        <dbReference type="ARBA" id="ARBA00022801"/>
    </source>
</evidence>
<name>A0A267DHE6_9PLAT</name>
<keyword evidence="6" id="KW-0378">Hydrolase</keyword>
<dbReference type="STRING" id="282301.A0A267DHE6"/>
<evidence type="ECO:0000256" key="4">
    <source>
        <dbReference type="ARBA" id="ARBA00022722"/>
    </source>
</evidence>
<keyword evidence="4" id="KW-0540">Nuclease</keyword>
<dbReference type="GO" id="GO:0071479">
    <property type="term" value="P:cellular response to ionizing radiation"/>
    <property type="evidence" value="ECO:0007669"/>
    <property type="project" value="TreeGrafter"/>
</dbReference>
<evidence type="ECO:0000256" key="8">
    <source>
        <dbReference type="ARBA" id="ARBA00023242"/>
    </source>
</evidence>
<feature type="compositionally biased region" description="Low complexity" evidence="12">
    <location>
        <begin position="342"/>
        <end position="363"/>
    </location>
</feature>
<dbReference type="GO" id="GO:0004527">
    <property type="term" value="F:exonuclease activity"/>
    <property type="evidence" value="ECO:0007669"/>
    <property type="project" value="UniProtKB-KW"/>
</dbReference>
<dbReference type="GO" id="GO:0006281">
    <property type="term" value="P:DNA repair"/>
    <property type="evidence" value="ECO:0007669"/>
    <property type="project" value="TreeGrafter"/>
</dbReference>
<accession>A0A267DHE6</accession>
<feature type="compositionally biased region" description="Polar residues" evidence="12">
    <location>
        <begin position="420"/>
        <end position="437"/>
    </location>
</feature>
<evidence type="ECO:0000256" key="5">
    <source>
        <dbReference type="ARBA" id="ARBA00022763"/>
    </source>
</evidence>
<dbReference type="InterPro" id="IPR046938">
    <property type="entry name" value="DNA_clamp_sf"/>
</dbReference>
<keyword evidence="3" id="KW-0597">Phosphoprotein</keyword>
<keyword evidence="7" id="KW-0269">Exonuclease</keyword>
<feature type="non-terminal residue" evidence="14">
    <location>
        <position position="1"/>
    </location>
</feature>
<comment type="similarity">
    <text evidence="2">Belongs to the rad9 family.</text>
</comment>
<keyword evidence="8" id="KW-0539">Nucleus</keyword>
<feature type="region of interest" description="Disordered" evidence="12">
    <location>
        <begin position="282"/>
        <end position="487"/>
    </location>
</feature>
<feature type="domain" description="ELM2" evidence="13">
    <location>
        <begin position="403"/>
        <end position="487"/>
    </location>
</feature>
<evidence type="ECO:0000256" key="11">
    <source>
        <dbReference type="ARBA" id="ARBA00079896"/>
    </source>
</evidence>
<dbReference type="OrthoDB" id="60092at2759"/>
<keyword evidence="15" id="KW-1185">Reference proteome</keyword>
<evidence type="ECO:0000256" key="7">
    <source>
        <dbReference type="ARBA" id="ARBA00022839"/>
    </source>
</evidence>
<dbReference type="FunFam" id="3.70.10.10:FF:000005">
    <property type="entry name" value="Cell cycle checkpoint control protein"/>
    <property type="match status" value="1"/>
</dbReference>
<organism evidence="14 15">
    <name type="scientific">Macrostomum lignano</name>
    <dbReference type="NCBI Taxonomy" id="282301"/>
    <lineage>
        <taxon>Eukaryota</taxon>
        <taxon>Metazoa</taxon>
        <taxon>Spiralia</taxon>
        <taxon>Lophotrochozoa</taxon>
        <taxon>Platyhelminthes</taxon>
        <taxon>Rhabditophora</taxon>
        <taxon>Macrostomorpha</taxon>
        <taxon>Macrostomida</taxon>
        <taxon>Macrostomidae</taxon>
        <taxon>Macrostomum</taxon>
    </lineage>
</organism>
<keyword evidence="5" id="KW-0227">DNA damage</keyword>
<comment type="caution">
    <text evidence="14">The sequence shown here is derived from an EMBL/GenBank/DDBJ whole genome shotgun (WGS) entry which is preliminary data.</text>
</comment>
<evidence type="ECO:0000256" key="10">
    <source>
        <dbReference type="ARBA" id="ARBA00069752"/>
    </source>
</evidence>
<dbReference type="AlphaFoldDB" id="A0A267DHE6"/>
<sequence length="487" mass="53375">AAQSMFVVLVHPSLKLFVRALNSLARLGDELYLEFDTTGVLAKTVNSGRSAYAEFTFQPEFFHRHCLADASDRPEESLRCKIPVKAYRQTFRSLGHIDRSVERCRIELDGPARRLTVQFQCRMGISKLHQLYVLECECLQAVVPLPTGRFTRLSIRPKLLADLVMQNFQTSQEELTVTCQPRACVICSYCDNGVPAAGSVQTSLSLRPDEFHEYRPSGSKGVTFCQRELRCLLMFGDWQAPASFPLEIEFERPGRPVQFHYRCPEMAFEGRYVLSTLAEPQSASATGRSAGPISDTESELKADPGSQLTVTTSSLTDGPSSRRQRHQPASRNQKRPAAALLSPSPTSRASQSSSGPRSAVLENLPPPAPRQPAAFAEEEEEEDDEGDETIGPEDVAAAAAASASSRGGRKPLLSMLQADSPEQQPDSPASDAQQQPLWSPHSPVFGGPPPGRFADRRAAGGCRERQRRPPAPLSTSRILVPDSDGED</sequence>
<feature type="compositionally biased region" description="Basic and acidic residues" evidence="12">
    <location>
        <begin position="453"/>
        <end position="464"/>
    </location>
</feature>
<evidence type="ECO:0000256" key="9">
    <source>
        <dbReference type="ARBA" id="ARBA00059283"/>
    </source>
</evidence>
<comment type="subcellular location">
    <subcellularLocation>
        <location evidence="1">Nucleus</location>
    </subcellularLocation>
</comment>
<protein>
    <recommendedName>
        <fullName evidence="10">Cell cycle checkpoint control protein RAD9A</fullName>
    </recommendedName>
    <alternativeName>
        <fullName evidence="11">DNA repair exonuclease rad9 homolog A</fullName>
    </alternativeName>
</protein>
<dbReference type="GO" id="GO:0031573">
    <property type="term" value="P:mitotic intra-S DNA damage checkpoint signaling"/>
    <property type="evidence" value="ECO:0007669"/>
    <property type="project" value="TreeGrafter"/>
</dbReference>
<evidence type="ECO:0000313" key="14">
    <source>
        <dbReference type="EMBL" id="PAA48691.1"/>
    </source>
</evidence>
<dbReference type="Proteomes" id="UP000215902">
    <property type="component" value="Unassembled WGS sequence"/>
</dbReference>
<dbReference type="PANTHER" id="PTHR15237">
    <property type="entry name" value="DNA REPAIR PROTEIN RAD9"/>
    <property type="match status" value="1"/>
</dbReference>
<evidence type="ECO:0000256" key="12">
    <source>
        <dbReference type="SAM" id="MobiDB-lite"/>
    </source>
</evidence>
<evidence type="ECO:0000259" key="13">
    <source>
        <dbReference type="PROSITE" id="PS51156"/>
    </source>
</evidence>
<evidence type="ECO:0000313" key="15">
    <source>
        <dbReference type="Proteomes" id="UP000215902"/>
    </source>
</evidence>
<dbReference type="SUPFAM" id="SSF55979">
    <property type="entry name" value="DNA clamp"/>
    <property type="match status" value="1"/>
</dbReference>
<comment type="function">
    <text evidence="9">Component of the 9-1-1 cell-cycle checkpoint response complex that plays a major role in DNA repair. The 9-1-1 complex is recruited to DNA lesion upon damage by the RAD17-replication factor C (RFC) clamp loader complex. Acts then as a sliding clamp platform on DNA for several proteins involved in long-patch base excision repair (LP-BER). The 9-1-1 complex stimulates DNA polymerase beta (POLB) activity by increasing its affinity for the 3'-OH end of the primer-template and stabilizes POLB to those sites where LP-BER proceeds; endonuclease FEN1 cleavage activity on substrates with double, nick, or gap flaps of distinct sequences and lengths; and DNA ligase I (LIG1) on long-patch base excision repair substrates. The 9-1-1 complex is necessary for the recruitment of RHNO1 to sites of double-stranded breaks (DSB) occurring during the S phase. RAD9A possesses 3'-&gt;5' double stranded DNA exonuclease activity.</text>
</comment>
<reference evidence="14 15" key="1">
    <citation type="submission" date="2017-06" db="EMBL/GenBank/DDBJ databases">
        <title>A platform for efficient transgenesis in Macrostomum lignano, a flatworm model organism for stem cell research.</title>
        <authorList>
            <person name="Berezikov E."/>
        </authorList>
    </citation>
    <scope>NUCLEOTIDE SEQUENCE [LARGE SCALE GENOMIC DNA]</scope>
    <source>
        <strain evidence="14">DV1</strain>
        <tissue evidence="14">Whole organism</tissue>
    </source>
</reference>